<dbReference type="OrthoDB" id="2389127at2759"/>
<dbReference type="AlphaFoldDB" id="A0A3M7QRW0"/>
<organism evidence="2 3">
    <name type="scientific">Brachionus plicatilis</name>
    <name type="common">Marine rotifer</name>
    <name type="synonym">Brachionus muelleri</name>
    <dbReference type="NCBI Taxonomy" id="10195"/>
    <lineage>
        <taxon>Eukaryota</taxon>
        <taxon>Metazoa</taxon>
        <taxon>Spiralia</taxon>
        <taxon>Gnathifera</taxon>
        <taxon>Rotifera</taxon>
        <taxon>Eurotatoria</taxon>
        <taxon>Monogononta</taxon>
        <taxon>Pseudotrocha</taxon>
        <taxon>Ploima</taxon>
        <taxon>Brachionidae</taxon>
        <taxon>Brachionus</taxon>
    </lineage>
</organism>
<keyword evidence="1" id="KW-1133">Transmembrane helix</keyword>
<keyword evidence="1" id="KW-0472">Membrane</keyword>
<evidence type="ECO:0000256" key="1">
    <source>
        <dbReference type="SAM" id="Phobius"/>
    </source>
</evidence>
<reference evidence="2 3" key="1">
    <citation type="journal article" date="2018" name="Sci. Rep.">
        <title>Genomic signatures of local adaptation to the degree of environmental predictability in rotifers.</title>
        <authorList>
            <person name="Franch-Gras L."/>
            <person name="Hahn C."/>
            <person name="Garcia-Roger E.M."/>
            <person name="Carmona M.J."/>
            <person name="Serra M."/>
            <person name="Gomez A."/>
        </authorList>
    </citation>
    <scope>NUCLEOTIDE SEQUENCE [LARGE SCALE GENOMIC DNA]</scope>
    <source>
        <strain evidence="2">HYR1</strain>
    </source>
</reference>
<accession>A0A3M7QRW0</accession>
<evidence type="ECO:0000313" key="2">
    <source>
        <dbReference type="EMBL" id="RNA14080.1"/>
    </source>
</evidence>
<keyword evidence="1" id="KW-0812">Transmembrane</keyword>
<keyword evidence="3" id="KW-1185">Reference proteome</keyword>
<sequence>MFQYVKRGDRIDGPKGTNENIRICLITDLWSNLSSEQYLALVASMVFDDFSKSIRIIDNCLWFFVCCIYEFHAFSIIISLVWMDL</sequence>
<comment type="caution">
    <text evidence="2">The sequence shown here is derived from an EMBL/GenBank/DDBJ whole genome shotgun (WGS) entry which is preliminary data.</text>
</comment>
<dbReference type="Proteomes" id="UP000276133">
    <property type="component" value="Unassembled WGS sequence"/>
</dbReference>
<gene>
    <name evidence="2" type="ORF">BpHYR1_006922</name>
</gene>
<protein>
    <submittedName>
        <fullName evidence="2">Uncharacterized protein</fullName>
    </submittedName>
</protein>
<proteinExistence type="predicted"/>
<name>A0A3M7QRW0_BRAPC</name>
<evidence type="ECO:0000313" key="3">
    <source>
        <dbReference type="Proteomes" id="UP000276133"/>
    </source>
</evidence>
<dbReference type="EMBL" id="REGN01005265">
    <property type="protein sequence ID" value="RNA14080.1"/>
    <property type="molecule type" value="Genomic_DNA"/>
</dbReference>
<feature type="transmembrane region" description="Helical" evidence="1">
    <location>
        <begin position="60"/>
        <end position="83"/>
    </location>
</feature>